<dbReference type="PANTHER" id="PTHR43053:SF3">
    <property type="entry name" value="ALPHA-GALACTOSIDASE C-RELATED"/>
    <property type="match status" value="1"/>
</dbReference>
<sequence>MNNVVDNTKRPSSDSSSGIWQRFAQTASDGTESTVLYGEDAQADSAILLLLRNNELPRIVQWGRPIPHAEYLVNCFEAVNPQRVSGGLDDTDWPSVIPTQSEAWTGSPRLVVRRDNVELFCCFRTVDDAITIDNRTVSVTAVDAENALTLLWKCEITESGLIRQQVTITNSYDDAESEGAVEDAQASLGTLSVDKIELAYPVPEEASEILSTTGHHFRERSPQRQPFNIGRVERLSMVGRPDFDASLLISAGVPGFGFSHGEVYSAHVGWSGNSVLSAERTTYTQGLIGGAELLIGGEMQLRTGESYTTPWVYGAYGEGLNAVAERLHSFVRAQHPNLASKPRPVILNTWEAVYFEHSFDTLKALADKAQASGVERFVVDDGWFMHRRDDTAGLGDWQIDPAVWPRGEKSLGALAEYVHGLGMEFGLWFEPEMINPDSDTARAHPDWIMHAAHSRLPMQGRSQQVMDLTNPAAYDYVFNAMDALVDSLGIDYIKWDHNKLVTEPVSPYSGLPCVHAQTEAVYRIFKTLKERHPGLEIETCSSGGGRVDLGILALADRIWASDCVDPVERADIQRYTSLLVPPEMIGEHIGASPAHSTMRATSQQMRMATAFFGHLGIEWDLQKQNDDALERLAQWVEAYKQNRAMFASGTVIHADSSDPSVRVDGVVAKDKGRAVVRFTQLTTSQHYPAAPIRIPGLDADEVYRVRPLQISLDLEGLGNGQSKLGWWNEEGTVLPGEFLADCGIRPPALNPAQAVLFEIVSI</sequence>
<dbReference type="Pfam" id="PF16875">
    <property type="entry name" value="Glyco_hydro_36N"/>
    <property type="match status" value="1"/>
</dbReference>
<organism evidence="9">
    <name type="scientific">Bifidobacterium aquikefiricola</name>
    <dbReference type="NCBI Taxonomy" id="3059038"/>
    <lineage>
        <taxon>Bacteria</taxon>
        <taxon>Bacillati</taxon>
        <taxon>Actinomycetota</taxon>
        <taxon>Actinomycetes</taxon>
        <taxon>Bifidobacteriales</taxon>
        <taxon>Bifidobacteriaceae</taxon>
        <taxon>Bifidobacterium</taxon>
    </lineage>
</organism>
<dbReference type="PROSITE" id="PS00512">
    <property type="entry name" value="ALPHA_GALACTOSIDASE"/>
    <property type="match status" value="1"/>
</dbReference>
<dbReference type="Gene3D" id="2.70.98.60">
    <property type="entry name" value="alpha-galactosidase from lactobacil brevis"/>
    <property type="match status" value="1"/>
</dbReference>
<evidence type="ECO:0000256" key="4">
    <source>
        <dbReference type="ARBA" id="ARBA00023295"/>
    </source>
</evidence>
<dbReference type="SUPFAM" id="SSF51445">
    <property type="entry name" value="(Trans)glycosidases"/>
    <property type="match status" value="1"/>
</dbReference>
<dbReference type="InterPro" id="IPR002252">
    <property type="entry name" value="Glyco_hydro_36"/>
</dbReference>
<dbReference type="InterPro" id="IPR017853">
    <property type="entry name" value="GH"/>
</dbReference>
<reference evidence="9" key="1">
    <citation type="submission" date="2023-07" db="EMBL/GenBank/DDBJ databases">
        <title>Bifidobacterium aquikefiriaerophilum sp. nov. and Bifidobacterium eccum sp. nov., isolated from water kefir.</title>
        <authorList>
            <person name="Breselge S."/>
            <person name="Bellassi P."/>
            <person name="Barcenilla C."/>
            <person name="Alvarez-Ordonez A."/>
            <person name="Morelli L."/>
            <person name="Cotter P.D."/>
        </authorList>
    </citation>
    <scope>NUCLEOTIDE SEQUENCE</scope>
    <source>
        <strain evidence="9">WK041_4_12</strain>
    </source>
</reference>
<comment type="similarity">
    <text evidence="5">Belongs to the glycosyl hydrolase.</text>
</comment>
<comment type="catalytic activity">
    <reaction evidence="1 5">
        <text>Hydrolysis of terminal, non-reducing alpha-D-galactose residues in alpha-D-galactosides, including galactose oligosaccharides, galactomannans and galactolipids.</text>
        <dbReference type="EC" id="3.2.1.22"/>
    </reaction>
</comment>
<evidence type="ECO:0000256" key="2">
    <source>
        <dbReference type="ARBA" id="ARBA00012755"/>
    </source>
</evidence>
<dbReference type="PRINTS" id="PR00743">
    <property type="entry name" value="GLHYDRLASE36"/>
</dbReference>
<protein>
    <recommendedName>
        <fullName evidence="2 5">Alpha-galactosidase</fullName>
        <ecNumber evidence="2 5">3.2.1.22</ecNumber>
    </recommendedName>
</protein>
<dbReference type="Pfam" id="PF02065">
    <property type="entry name" value="Melibiase"/>
    <property type="match status" value="1"/>
</dbReference>
<dbReference type="InterPro" id="IPR031704">
    <property type="entry name" value="Glyco_hydro_36_N"/>
</dbReference>
<keyword evidence="4 5" id="KW-0326">Glycosidase</keyword>
<dbReference type="InterPro" id="IPR013785">
    <property type="entry name" value="Aldolase_TIM"/>
</dbReference>
<dbReference type="AlphaFoldDB" id="A0AB39U6W6"/>
<name>A0AB39U6W6_9BIFI</name>
<dbReference type="PIRSF" id="PIRSF005536">
    <property type="entry name" value="Agal"/>
    <property type="match status" value="1"/>
</dbReference>
<dbReference type="KEGG" id="baqk:QN215_00115"/>
<keyword evidence="3 5" id="KW-0378">Hydrolase</keyword>
<evidence type="ECO:0000313" key="9">
    <source>
        <dbReference type="EMBL" id="XDS44589.1"/>
    </source>
</evidence>
<evidence type="ECO:0000256" key="1">
    <source>
        <dbReference type="ARBA" id="ARBA00001255"/>
    </source>
</evidence>
<feature type="domain" description="Glycosyl hydrolase family 36 N-terminal" evidence="8">
    <location>
        <begin position="56"/>
        <end position="301"/>
    </location>
</feature>
<dbReference type="GO" id="GO:0004557">
    <property type="term" value="F:alpha-galactosidase activity"/>
    <property type="evidence" value="ECO:0007669"/>
    <property type="project" value="UniProtKB-UniRule"/>
</dbReference>
<feature type="active site" description="Proton donor" evidence="6">
    <location>
        <position position="562"/>
    </location>
</feature>
<dbReference type="InterPro" id="IPR031705">
    <property type="entry name" value="Glyco_hydro_36_C"/>
</dbReference>
<accession>A0AB39U6W6</accession>
<evidence type="ECO:0000256" key="6">
    <source>
        <dbReference type="PIRSR" id="PIRSR005536-1"/>
    </source>
</evidence>
<dbReference type="InterPro" id="IPR013780">
    <property type="entry name" value="Glyco_hydro_b"/>
</dbReference>
<evidence type="ECO:0000259" key="7">
    <source>
        <dbReference type="Pfam" id="PF16874"/>
    </source>
</evidence>
<feature type="active site" description="Nucleophile" evidence="6">
    <location>
        <position position="496"/>
    </location>
</feature>
<dbReference type="PANTHER" id="PTHR43053">
    <property type="entry name" value="GLYCOSIDASE FAMILY 31"/>
    <property type="match status" value="1"/>
</dbReference>
<evidence type="ECO:0000256" key="5">
    <source>
        <dbReference type="PIRNR" id="PIRNR005536"/>
    </source>
</evidence>
<dbReference type="CDD" id="cd14791">
    <property type="entry name" value="GH36"/>
    <property type="match status" value="1"/>
</dbReference>
<evidence type="ECO:0000259" key="8">
    <source>
        <dbReference type="Pfam" id="PF16875"/>
    </source>
</evidence>
<evidence type="ECO:0000256" key="3">
    <source>
        <dbReference type="ARBA" id="ARBA00022801"/>
    </source>
</evidence>
<dbReference type="Gene3D" id="3.20.20.70">
    <property type="entry name" value="Aldolase class I"/>
    <property type="match status" value="1"/>
</dbReference>
<dbReference type="EC" id="3.2.1.22" evidence="2 5"/>
<dbReference type="InterPro" id="IPR000111">
    <property type="entry name" value="Glyco_hydro_27/36_CS"/>
</dbReference>
<dbReference type="RefSeq" id="WP_369344167.1">
    <property type="nucleotide sequence ID" value="NZ_CP129674.1"/>
</dbReference>
<dbReference type="Gene3D" id="2.60.40.1180">
    <property type="entry name" value="Golgi alpha-mannosidase II"/>
    <property type="match status" value="1"/>
</dbReference>
<dbReference type="InterPro" id="IPR050985">
    <property type="entry name" value="Alpha-glycosidase_related"/>
</dbReference>
<dbReference type="InterPro" id="IPR038417">
    <property type="entry name" value="Alpga-gal_N_sf"/>
</dbReference>
<dbReference type="GO" id="GO:0016052">
    <property type="term" value="P:carbohydrate catabolic process"/>
    <property type="evidence" value="ECO:0007669"/>
    <property type="project" value="InterPro"/>
</dbReference>
<proteinExistence type="inferred from homology"/>
<dbReference type="Pfam" id="PF16874">
    <property type="entry name" value="Glyco_hydro_36C"/>
    <property type="match status" value="1"/>
</dbReference>
<feature type="domain" description="Glycosyl hydrolase family 36 C-terminal" evidence="7">
    <location>
        <begin position="666"/>
        <end position="758"/>
    </location>
</feature>
<gene>
    <name evidence="9" type="ORF">QN215_00115</name>
</gene>
<dbReference type="EMBL" id="CP129674">
    <property type="protein sequence ID" value="XDS44589.1"/>
    <property type="molecule type" value="Genomic_DNA"/>
</dbReference>
<dbReference type="FunFam" id="3.20.20.70:FF:000118">
    <property type="entry name" value="Alpha-galactosidase"/>
    <property type="match status" value="1"/>
</dbReference>